<keyword evidence="2" id="KW-0479">Metal-binding</keyword>
<accession>A0AAN6MGZ6</accession>
<keyword evidence="3" id="KW-0805">Transcription regulation</keyword>
<sequence>MSEVNSAIHGLYRRKVTLACGSCRKRRVKCSGSQPCVLCSENGRHCEFDSKNRARRGPRPRQSISQTPRITHPLAPRLLPGSDPADSTWNPPEERQIQVVVVEDADRSVEEIGGDEDDGDIVVEVDDGGDDDDNDNVDSTDGEEDDVPDPMTWRPGLEDLLYRRGPMSKSLPVLDMDLVCHLMHIFCTRATAQLRLLMPPAQIQQHLSRGTMSRALALAMCASGMRFSVHKAAKGPQAREFAEIMEQEALSSLRPSKVAWQQVDNVKTVCVLVDYEASRGRGREAWVDIATGQSLVQLARSNWALDADQIHALEVAERYLGIAQASHSLGHRHLRPRLKPNKKPRLECGPCPEDCPHLIELLEIFGSIHHLYQTPFREQVPPPWAANSEFRALQDELEEYLLRHPVTFRFGSNSPPADGDAKRRRRGDLDASISSLVWHCCAIALNRAFLLVPERPPRSGTTPRSQPDPMALADEFPDAPSLFLRERIHRCESSADAICSISRDVIKNGGFYSHAVLVGFACAQSALVSITRLRRLPKPQNDRVLANLKLACIIMGAVQGFYAPAKDWMDVVLRAHHDINNAPFGALPDLEEPIFMHLDPPDNHSESNQPNCDESGGEIIVALPGSAPARQDQPPASNPWLQAYTDHLSGDIDADDMETENPRSTSHASNLHPPNHHPQPPDQHSPVHNLFPHLLPAPPSHHHHPPYPIDFPPHLLPDDFPVHMAGAILTSMSVGGTPNDNNNNNMLPTEHVDSHLQDVFGDLIGQMPGFEVPGTPGSVFFGLNGGDAGGLWADVFGR</sequence>
<reference evidence="8" key="1">
    <citation type="journal article" date="2023" name="Mol. Phylogenet. Evol.">
        <title>Genome-scale phylogeny and comparative genomics of the fungal order Sordariales.</title>
        <authorList>
            <person name="Hensen N."/>
            <person name="Bonometti L."/>
            <person name="Westerberg I."/>
            <person name="Brannstrom I.O."/>
            <person name="Guillou S."/>
            <person name="Cros-Aarteil S."/>
            <person name="Calhoun S."/>
            <person name="Haridas S."/>
            <person name="Kuo A."/>
            <person name="Mondo S."/>
            <person name="Pangilinan J."/>
            <person name="Riley R."/>
            <person name="LaButti K."/>
            <person name="Andreopoulos B."/>
            <person name="Lipzen A."/>
            <person name="Chen C."/>
            <person name="Yan M."/>
            <person name="Daum C."/>
            <person name="Ng V."/>
            <person name="Clum A."/>
            <person name="Steindorff A."/>
            <person name="Ohm R.A."/>
            <person name="Martin F."/>
            <person name="Silar P."/>
            <person name="Natvig D.O."/>
            <person name="Lalanne C."/>
            <person name="Gautier V."/>
            <person name="Ament-Velasquez S.L."/>
            <person name="Kruys A."/>
            <person name="Hutchinson M.I."/>
            <person name="Powell A.J."/>
            <person name="Barry K."/>
            <person name="Miller A.N."/>
            <person name="Grigoriev I.V."/>
            <person name="Debuchy R."/>
            <person name="Gladieux P."/>
            <person name="Hiltunen Thoren M."/>
            <person name="Johannesson H."/>
        </authorList>
    </citation>
    <scope>NUCLEOTIDE SEQUENCE</scope>
    <source>
        <strain evidence="8">CBS 103.79</strain>
    </source>
</reference>
<dbReference type="PANTHER" id="PTHR47338">
    <property type="entry name" value="ZN(II)2CYS6 TRANSCRIPTION FACTOR (EUROFUNG)-RELATED"/>
    <property type="match status" value="1"/>
</dbReference>
<dbReference type="Proteomes" id="UP001303889">
    <property type="component" value="Unassembled WGS sequence"/>
</dbReference>
<dbReference type="PROSITE" id="PS50048">
    <property type="entry name" value="ZN2_CY6_FUNGAL_2"/>
    <property type="match status" value="1"/>
</dbReference>
<organism evidence="8 9">
    <name type="scientific">Staphylotrichum tortipilum</name>
    <dbReference type="NCBI Taxonomy" id="2831512"/>
    <lineage>
        <taxon>Eukaryota</taxon>
        <taxon>Fungi</taxon>
        <taxon>Dikarya</taxon>
        <taxon>Ascomycota</taxon>
        <taxon>Pezizomycotina</taxon>
        <taxon>Sordariomycetes</taxon>
        <taxon>Sordariomycetidae</taxon>
        <taxon>Sordariales</taxon>
        <taxon>Chaetomiaceae</taxon>
        <taxon>Staphylotrichum</taxon>
    </lineage>
</organism>
<dbReference type="Pfam" id="PF00172">
    <property type="entry name" value="Zn_clus"/>
    <property type="match status" value="1"/>
</dbReference>
<feature type="region of interest" description="Disordered" evidence="6">
    <location>
        <begin position="595"/>
        <end position="618"/>
    </location>
</feature>
<dbReference type="GO" id="GO:0008270">
    <property type="term" value="F:zinc ion binding"/>
    <property type="evidence" value="ECO:0007669"/>
    <property type="project" value="InterPro"/>
</dbReference>
<dbReference type="Gene3D" id="4.10.240.10">
    <property type="entry name" value="Zn(2)-C6 fungal-type DNA-binding domain"/>
    <property type="match status" value="1"/>
</dbReference>
<feature type="compositionally biased region" description="Low complexity" evidence="6">
    <location>
        <begin position="684"/>
        <end position="694"/>
    </location>
</feature>
<evidence type="ECO:0000259" key="7">
    <source>
        <dbReference type="PROSITE" id="PS50048"/>
    </source>
</evidence>
<feature type="region of interest" description="Disordered" evidence="6">
    <location>
        <begin position="49"/>
        <end position="93"/>
    </location>
</feature>
<evidence type="ECO:0000256" key="2">
    <source>
        <dbReference type="ARBA" id="ARBA00022723"/>
    </source>
</evidence>
<dbReference type="CDD" id="cd00067">
    <property type="entry name" value="GAL4"/>
    <property type="match status" value="1"/>
</dbReference>
<reference evidence="8" key="2">
    <citation type="submission" date="2023-05" db="EMBL/GenBank/DDBJ databases">
        <authorList>
            <consortium name="Lawrence Berkeley National Laboratory"/>
            <person name="Steindorff A."/>
            <person name="Hensen N."/>
            <person name="Bonometti L."/>
            <person name="Westerberg I."/>
            <person name="Brannstrom I.O."/>
            <person name="Guillou S."/>
            <person name="Cros-Aarteil S."/>
            <person name="Calhoun S."/>
            <person name="Haridas S."/>
            <person name="Kuo A."/>
            <person name="Mondo S."/>
            <person name="Pangilinan J."/>
            <person name="Riley R."/>
            <person name="Labutti K."/>
            <person name="Andreopoulos B."/>
            <person name="Lipzen A."/>
            <person name="Chen C."/>
            <person name="Yanf M."/>
            <person name="Daum C."/>
            <person name="Ng V."/>
            <person name="Clum A."/>
            <person name="Ohm R."/>
            <person name="Martin F."/>
            <person name="Silar P."/>
            <person name="Natvig D."/>
            <person name="Lalanne C."/>
            <person name="Gautier V."/>
            <person name="Ament-Velasquez S.L."/>
            <person name="Kruys A."/>
            <person name="Hutchinson M.I."/>
            <person name="Powell A.J."/>
            <person name="Barry K."/>
            <person name="Miller A.N."/>
            <person name="Grigoriev I.V."/>
            <person name="Debuchy R."/>
            <person name="Gladieux P."/>
            <person name="Thoren M.H."/>
            <person name="Johannesson H."/>
        </authorList>
    </citation>
    <scope>NUCLEOTIDE SEQUENCE</scope>
    <source>
        <strain evidence="8">CBS 103.79</strain>
    </source>
</reference>
<proteinExistence type="predicted"/>
<dbReference type="PANTHER" id="PTHR47338:SF5">
    <property type="entry name" value="ZN(II)2CYS6 TRANSCRIPTION FACTOR (EUROFUNG)"/>
    <property type="match status" value="1"/>
</dbReference>
<feature type="compositionally biased region" description="Acidic residues" evidence="6">
    <location>
        <begin position="112"/>
        <end position="148"/>
    </location>
</feature>
<evidence type="ECO:0000256" key="1">
    <source>
        <dbReference type="ARBA" id="ARBA00004123"/>
    </source>
</evidence>
<dbReference type="InterPro" id="IPR036864">
    <property type="entry name" value="Zn2-C6_fun-type_DNA-bd_sf"/>
</dbReference>
<evidence type="ECO:0000313" key="9">
    <source>
        <dbReference type="Proteomes" id="UP001303889"/>
    </source>
</evidence>
<dbReference type="PROSITE" id="PS00463">
    <property type="entry name" value="ZN2_CY6_FUNGAL_1"/>
    <property type="match status" value="1"/>
</dbReference>
<dbReference type="GO" id="GO:0005634">
    <property type="term" value="C:nucleus"/>
    <property type="evidence" value="ECO:0007669"/>
    <property type="project" value="UniProtKB-SubCell"/>
</dbReference>
<dbReference type="SMART" id="SM00066">
    <property type="entry name" value="GAL4"/>
    <property type="match status" value="1"/>
</dbReference>
<keyword evidence="9" id="KW-1185">Reference proteome</keyword>
<evidence type="ECO:0000256" key="5">
    <source>
        <dbReference type="ARBA" id="ARBA00023242"/>
    </source>
</evidence>
<dbReference type="AlphaFoldDB" id="A0AAN6MGZ6"/>
<dbReference type="GO" id="GO:0000981">
    <property type="term" value="F:DNA-binding transcription factor activity, RNA polymerase II-specific"/>
    <property type="evidence" value="ECO:0007669"/>
    <property type="project" value="InterPro"/>
</dbReference>
<keyword evidence="5" id="KW-0539">Nucleus</keyword>
<dbReference type="InterPro" id="IPR001138">
    <property type="entry name" value="Zn2Cys6_DnaBD"/>
</dbReference>
<comment type="caution">
    <text evidence="8">The sequence shown here is derived from an EMBL/GenBank/DDBJ whole genome shotgun (WGS) entry which is preliminary data.</text>
</comment>
<evidence type="ECO:0000256" key="3">
    <source>
        <dbReference type="ARBA" id="ARBA00023015"/>
    </source>
</evidence>
<feature type="region of interest" description="Disordered" evidence="6">
    <location>
        <begin position="109"/>
        <end position="150"/>
    </location>
</feature>
<comment type="subcellular location">
    <subcellularLocation>
        <location evidence="1">Nucleus</location>
    </subcellularLocation>
</comment>
<dbReference type="InterPro" id="IPR050815">
    <property type="entry name" value="TF_fung"/>
</dbReference>
<evidence type="ECO:0000256" key="6">
    <source>
        <dbReference type="SAM" id="MobiDB-lite"/>
    </source>
</evidence>
<dbReference type="SUPFAM" id="SSF57701">
    <property type="entry name" value="Zn2/Cys6 DNA-binding domain"/>
    <property type="match status" value="1"/>
</dbReference>
<gene>
    <name evidence="8" type="ORF">C8A05DRAFT_17014</name>
</gene>
<evidence type="ECO:0000313" key="8">
    <source>
        <dbReference type="EMBL" id="KAK3900712.1"/>
    </source>
</evidence>
<evidence type="ECO:0000256" key="4">
    <source>
        <dbReference type="ARBA" id="ARBA00023163"/>
    </source>
</evidence>
<protein>
    <recommendedName>
        <fullName evidence="7">Zn(2)-C6 fungal-type domain-containing protein</fullName>
    </recommendedName>
</protein>
<name>A0AAN6MGZ6_9PEZI</name>
<feature type="region of interest" description="Disordered" evidence="6">
    <location>
        <begin position="651"/>
        <end position="706"/>
    </location>
</feature>
<feature type="domain" description="Zn(2)-C6 fungal-type" evidence="7">
    <location>
        <begin position="19"/>
        <end position="48"/>
    </location>
</feature>
<keyword evidence="4" id="KW-0804">Transcription</keyword>
<dbReference type="EMBL" id="MU855645">
    <property type="protein sequence ID" value="KAK3900712.1"/>
    <property type="molecule type" value="Genomic_DNA"/>
</dbReference>